<dbReference type="AlphaFoldDB" id="A0A1J5UBE1"/>
<reference evidence="6 7" key="1">
    <citation type="submission" date="2016-08" db="EMBL/GenBank/DDBJ databases">
        <title>New Insights into Marine Group III Euryarchaeota, from dark to light.</title>
        <authorList>
            <person name="Haro-Moreno J.M."/>
            <person name="Rodriguez-Valera F."/>
            <person name="Lopez-Garcia P."/>
            <person name="Moreira D."/>
            <person name="Martin-Cuadrado A.B."/>
        </authorList>
    </citation>
    <scope>NUCLEOTIDE SEQUENCE [LARGE SCALE GENOMIC DNA]</scope>
    <source>
        <strain evidence="6">CG-Epi3</strain>
    </source>
</reference>
<evidence type="ECO:0000313" key="6">
    <source>
        <dbReference type="EMBL" id="OIR23228.1"/>
    </source>
</evidence>
<keyword evidence="3" id="KW-0949">S-adenosyl-L-methionine</keyword>
<dbReference type="Proteomes" id="UP000183138">
    <property type="component" value="Unassembled WGS sequence"/>
</dbReference>
<comment type="caution">
    <text evidence="6">The sequence shown here is derived from an EMBL/GenBank/DDBJ whole genome shotgun (WGS) entry which is preliminary data.</text>
</comment>
<dbReference type="InterPro" id="IPR014816">
    <property type="entry name" value="tRNA_MeTrfase_Gcd14"/>
</dbReference>
<proteinExistence type="predicted"/>
<organism evidence="6 7">
    <name type="scientific">Marine Group III euryarchaeote CG-Epi3</name>
    <dbReference type="NCBI Taxonomy" id="1888997"/>
    <lineage>
        <taxon>Archaea</taxon>
        <taxon>Methanobacteriati</taxon>
        <taxon>Thermoplasmatota</taxon>
        <taxon>Thermoplasmata</taxon>
        <taxon>Candidatus Thermoprofundales</taxon>
    </lineage>
</organism>
<dbReference type="Pfam" id="PF08704">
    <property type="entry name" value="GCD14"/>
    <property type="match status" value="1"/>
</dbReference>
<dbReference type="PANTHER" id="PTHR12133:SF1">
    <property type="entry name" value="TRNA (ADENINE(58)-N(1))-METHYLTRANSFERASE, MITOCHONDRIAL"/>
    <property type="match status" value="1"/>
</dbReference>
<evidence type="ECO:0000256" key="4">
    <source>
        <dbReference type="ARBA" id="ARBA00022694"/>
    </source>
</evidence>
<name>A0A1J5UBE1_9ARCH</name>
<accession>A0A1J5UBE1</accession>
<dbReference type="SUPFAM" id="SSF53335">
    <property type="entry name" value="S-adenosyl-L-methionine-dependent methyltransferases"/>
    <property type="match status" value="1"/>
</dbReference>
<dbReference type="Gene3D" id="3.40.50.150">
    <property type="entry name" value="Vaccinia Virus protein VP39"/>
    <property type="match status" value="1"/>
</dbReference>
<sequence length="207" mass="23102">MGVSFDLFGKKSVLLPHSLLDIQKNLVRGPQIILPKDIAWLVYSSDIKSNDVVVEAGGGSGALTTALAQAAFPNGKIITFEKSKKHFEIVKRNLDMSHFSSQVELRNEELTDETQPISCNSIILDLPNPQFLINWAEKSLLLGGKLSCYIPTINQVEDLLSSLSNWSEIEINEMMHRKWQSKIDAIRPETNMLGHTGFIVSARLLNK</sequence>
<dbReference type="PROSITE" id="PS51620">
    <property type="entry name" value="SAM_TRM61"/>
    <property type="match status" value="1"/>
</dbReference>
<dbReference type="GO" id="GO:0030488">
    <property type="term" value="P:tRNA methylation"/>
    <property type="evidence" value="ECO:0007669"/>
    <property type="project" value="InterPro"/>
</dbReference>
<evidence type="ECO:0000256" key="3">
    <source>
        <dbReference type="ARBA" id="ARBA00022691"/>
    </source>
</evidence>
<dbReference type="GO" id="GO:0160107">
    <property type="term" value="F:tRNA (adenine(58)-N1)-methyltransferase activity"/>
    <property type="evidence" value="ECO:0007669"/>
    <property type="project" value="InterPro"/>
</dbReference>
<keyword evidence="4" id="KW-0819">tRNA processing</keyword>
<dbReference type="InterPro" id="IPR029063">
    <property type="entry name" value="SAM-dependent_MTases_sf"/>
</dbReference>
<evidence type="ECO:0000256" key="2">
    <source>
        <dbReference type="ARBA" id="ARBA00022679"/>
    </source>
</evidence>
<protein>
    <recommendedName>
        <fullName evidence="5">tRNA (adenine(58)-N(1))-methyltransferase catalytic subunit TRM61 C-terminal domain-containing protein</fullName>
    </recommendedName>
</protein>
<evidence type="ECO:0000259" key="5">
    <source>
        <dbReference type="Pfam" id="PF08704"/>
    </source>
</evidence>
<dbReference type="EMBL" id="MIYY01000023">
    <property type="protein sequence ID" value="OIR23228.1"/>
    <property type="molecule type" value="Genomic_DNA"/>
</dbReference>
<dbReference type="PANTHER" id="PTHR12133">
    <property type="entry name" value="TRNA (ADENINE(58)-N(1))-METHYLTRANSFERASE"/>
    <property type="match status" value="1"/>
</dbReference>
<keyword evidence="2" id="KW-0808">Transferase</keyword>
<gene>
    <name evidence="6" type="ORF">BEU00_00855</name>
</gene>
<evidence type="ECO:0000256" key="1">
    <source>
        <dbReference type="ARBA" id="ARBA00022603"/>
    </source>
</evidence>
<feature type="domain" description="tRNA (adenine(58)-N(1))-methyltransferase catalytic subunit TRM61 C-terminal" evidence="5">
    <location>
        <begin position="28"/>
        <end position="183"/>
    </location>
</feature>
<evidence type="ECO:0000313" key="7">
    <source>
        <dbReference type="Proteomes" id="UP000183138"/>
    </source>
</evidence>
<keyword evidence="1" id="KW-0489">Methyltransferase</keyword>
<dbReference type="InterPro" id="IPR049470">
    <property type="entry name" value="TRM61_C"/>
</dbReference>
<dbReference type="GO" id="GO:0031515">
    <property type="term" value="C:tRNA (m1A) methyltransferase complex"/>
    <property type="evidence" value="ECO:0007669"/>
    <property type="project" value="InterPro"/>
</dbReference>